<dbReference type="AlphaFoldDB" id="A0A9D9HR57"/>
<evidence type="ECO:0000313" key="1">
    <source>
        <dbReference type="EMBL" id="MBO8458333.1"/>
    </source>
</evidence>
<reference evidence="1" key="2">
    <citation type="journal article" date="2021" name="PeerJ">
        <title>Extensive microbial diversity within the chicken gut microbiome revealed by metagenomics and culture.</title>
        <authorList>
            <person name="Gilroy R."/>
            <person name="Ravi A."/>
            <person name="Getino M."/>
            <person name="Pursley I."/>
            <person name="Horton D.L."/>
            <person name="Alikhan N.F."/>
            <person name="Baker D."/>
            <person name="Gharbi K."/>
            <person name="Hall N."/>
            <person name="Watson M."/>
            <person name="Adriaenssens E.M."/>
            <person name="Foster-Nyarko E."/>
            <person name="Jarju S."/>
            <person name="Secka A."/>
            <person name="Antonio M."/>
            <person name="Oren A."/>
            <person name="Chaudhuri R.R."/>
            <person name="La Ragione R."/>
            <person name="Hildebrand F."/>
            <person name="Pallen M.J."/>
        </authorList>
    </citation>
    <scope>NUCLEOTIDE SEQUENCE</scope>
    <source>
        <strain evidence="1">10532</strain>
    </source>
</reference>
<name>A0A9D9HR57_9SPIR</name>
<gene>
    <name evidence="1" type="ORF">IAA81_08950</name>
</gene>
<sequence length="58" mass="6500">MERLSNPFSIEMKNGIKYMACSVKNGRANRSATQTKEKHPAESVAKQGRGFPVLYDNL</sequence>
<dbReference type="EMBL" id="JADIMM010000104">
    <property type="protein sequence ID" value="MBO8458333.1"/>
    <property type="molecule type" value="Genomic_DNA"/>
</dbReference>
<reference evidence="1" key="1">
    <citation type="submission" date="2020-10" db="EMBL/GenBank/DDBJ databases">
        <authorList>
            <person name="Gilroy R."/>
        </authorList>
    </citation>
    <scope>NUCLEOTIDE SEQUENCE</scope>
    <source>
        <strain evidence="1">10532</strain>
    </source>
</reference>
<comment type="caution">
    <text evidence="1">The sequence shown here is derived from an EMBL/GenBank/DDBJ whole genome shotgun (WGS) entry which is preliminary data.</text>
</comment>
<organism evidence="1 2">
    <name type="scientific">Candidatus Gallitreponema excrementavium</name>
    <dbReference type="NCBI Taxonomy" id="2840840"/>
    <lineage>
        <taxon>Bacteria</taxon>
        <taxon>Pseudomonadati</taxon>
        <taxon>Spirochaetota</taxon>
        <taxon>Spirochaetia</taxon>
        <taxon>Spirochaetales</taxon>
        <taxon>Candidatus Gallitreponema</taxon>
    </lineage>
</organism>
<accession>A0A9D9HR57</accession>
<dbReference type="Proteomes" id="UP000823638">
    <property type="component" value="Unassembled WGS sequence"/>
</dbReference>
<protein>
    <submittedName>
        <fullName evidence="1">Uncharacterized protein</fullName>
    </submittedName>
</protein>
<evidence type="ECO:0000313" key="2">
    <source>
        <dbReference type="Proteomes" id="UP000823638"/>
    </source>
</evidence>
<proteinExistence type="predicted"/>